<dbReference type="InterPro" id="IPR044140">
    <property type="entry name" value="ProRS_anticodon_short"/>
</dbReference>
<dbReference type="InterPro" id="IPR045864">
    <property type="entry name" value="aa-tRNA-synth_II/BPL/LPL"/>
</dbReference>
<dbReference type="FunFam" id="3.40.50.800:FF:000011">
    <property type="entry name" value="Proline--tRNA ligase"/>
    <property type="match status" value="1"/>
</dbReference>
<dbReference type="InterPro" id="IPR004154">
    <property type="entry name" value="Anticodon-bd"/>
</dbReference>
<dbReference type="PANTHER" id="PTHR42753:SF2">
    <property type="entry name" value="PROLINE--TRNA LIGASE"/>
    <property type="match status" value="1"/>
</dbReference>
<dbReference type="InterPro" id="IPR050062">
    <property type="entry name" value="Pro-tRNA_synthetase"/>
</dbReference>
<dbReference type="GO" id="GO:0005524">
    <property type="term" value="F:ATP binding"/>
    <property type="evidence" value="ECO:0007669"/>
    <property type="project" value="UniProtKB-UniRule"/>
</dbReference>
<organism evidence="14 15">
    <name type="scientific">Hydrogenibacillus schlegelii</name>
    <name type="common">Bacillus schlegelii</name>
    <dbReference type="NCBI Taxonomy" id="1484"/>
    <lineage>
        <taxon>Bacteria</taxon>
        <taxon>Bacillati</taxon>
        <taxon>Bacillota</taxon>
        <taxon>Bacilli</taxon>
        <taxon>Bacillales</taxon>
        <taxon>Bacillales Family X. Incertae Sedis</taxon>
        <taxon>Hydrogenibacillus</taxon>
    </lineage>
</organism>
<protein>
    <recommendedName>
        <fullName evidence="12">Proline--tRNA ligase</fullName>
        <ecNumber evidence="12">6.1.1.15</ecNumber>
    </recommendedName>
    <alternativeName>
        <fullName evidence="12">Prolyl-tRNA synthetase</fullName>
        <shortName evidence="12">ProRS</shortName>
    </alternativeName>
</protein>
<dbReference type="GO" id="GO:0002161">
    <property type="term" value="F:aminoacyl-tRNA deacylase activity"/>
    <property type="evidence" value="ECO:0007669"/>
    <property type="project" value="InterPro"/>
</dbReference>
<dbReference type="NCBIfam" id="TIGR00409">
    <property type="entry name" value="proS_fam_II"/>
    <property type="match status" value="1"/>
</dbReference>
<dbReference type="Gene3D" id="3.90.960.10">
    <property type="entry name" value="YbaK/aminoacyl-tRNA synthetase-associated domain"/>
    <property type="match status" value="1"/>
</dbReference>
<dbReference type="SUPFAM" id="SSF55826">
    <property type="entry name" value="YbaK/ProRS associated domain"/>
    <property type="match status" value="1"/>
</dbReference>
<dbReference type="AlphaFoldDB" id="A0A132MG79"/>
<comment type="caution">
    <text evidence="14">The sequence shown here is derived from an EMBL/GenBank/DDBJ whole genome shotgun (WGS) entry which is preliminary data.</text>
</comment>
<evidence type="ECO:0000256" key="10">
    <source>
        <dbReference type="ARBA" id="ARBA00053664"/>
    </source>
</evidence>
<dbReference type="HAMAP" id="MF_01569">
    <property type="entry name" value="Pro_tRNA_synth_type1"/>
    <property type="match status" value="1"/>
</dbReference>
<feature type="domain" description="Aminoacyl-transfer RNA synthetases class-II family profile" evidence="13">
    <location>
        <begin position="33"/>
        <end position="466"/>
    </location>
</feature>
<dbReference type="InterPro" id="IPR036621">
    <property type="entry name" value="Anticodon-bd_dom_sf"/>
</dbReference>
<keyword evidence="8 12" id="KW-0030">Aminoacyl-tRNA synthetase</keyword>
<dbReference type="Gene3D" id="3.30.930.10">
    <property type="entry name" value="Bira Bifunctional Protein, Domain 2"/>
    <property type="match status" value="2"/>
</dbReference>
<dbReference type="STRING" id="1484.SA87_09445"/>
<evidence type="ECO:0000256" key="3">
    <source>
        <dbReference type="ARBA" id="ARBA00022490"/>
    </source>
</evidence>
<name>A0A132MG79_HYDSH</name>
<keyword evidence="7 12" id="KW-0648">Protein biosynthesis</keyword>
<dbReference type="GO" id="GO:0006433">
    <property type="term" value="P:prolyl-tRNA aminoacylation"/>
    <property type="evidence" value="ECO:0007669"/>
    <property type="project" value="UniProtKB-UniRule"/>
</dbReference>
<keyword evidence="3 12" id="KW-0963">Cytoplasm</keyword>
<accession>A0A132MG79</accession>
<dbReference type="GO" id="GO:0004827">
    <property type="term" value="F:proline-tRNA ligase activity"/>
    <property type="evidence" value="ECO:0007669"/>
    <property type="project" value="UniProtKB-UniRule"/>
</dbReference>
<evidence type="ECO:0000256" key="9">
    <source>
        <dbReference type="ARBA" id="ARBA00047671"/>
    </source>
</evidence>
<keyword evidence="4 12" id="KW-0436">Ligase</keyword>
<dbReference type="InterPro" id="IPR023717">
    <property type="entry name" value="Pro-tRNA-Synthase_IIa_type1"/>
</dbReference>
<keyword evidence="6 12" id="KW-0067">ATP-binding</keyword>
<comment type="subunit">
    <text evidence="2 12">Homodimer.</text>
</comment>
<dbReference type="Pfam" id="PF04073">
    <property type="entry name" value="tRNA_edit"/>
    <property type="match status" value="1"/>
</dbReference>
<evidence type="ECO:0000256" key="12">
    <source>
        <dbReference type="HAMAP-Rule" id="MF_01569"/>
    </source>
</evidence>
<dbReference type="NCBIfam" id="NF006625">
    <property type="entry name" value="PRK09194.1"/>
    <property type="match status" value="1"/>
</dbReference>
<evidence type="ECO:0000256" key="2">
    <source>
        <dbReference type="ARBA" id="ARBA00011738"/>
    </source>
</evidence>
<dbReference type="FunFam" id="3.30.930.10:FF:000066">
    <property type="entry name" value="Proline--tRNA ligase"/>
    <property type="match status" value="1"/>
</dbReference>
<evidence type="ECO:0000256" key="11">
    <source>
        <dbReference type="ARBA" id="ARBA00060755"/>
    </source>
</evidence>
<proteinExistence type="inferred from homology"/>
<dbReference type="OrthoDB" id="9809052at2"/>
<evidence type="ECO:0000256" key="4">
    <source>
        <dbReference type="ARBA" id="ARBA00022598"/>
    </source>
</evidence>
<dbReference type="EMBL" id="JXBB01000012">
    <property type="protein sequence ID" value="OAR04728.1"/>
    <property type="molecule type" value="Genomic_DNA"/>
</dbReference>
<evidence type="ECO:0000259" key="13">
    <source>
        <dbReference type="PROSITE" id="PS50862"/>
    </source>
</evidence>
<dbReference type="GO" id="GO:0005829">
    <property type="term" value="C:cytosol"/>
    <property type="evidence" value="ECO:0007669"/>
    <property type="project" value="TreeGrafter"/>
</dbReference>
<keyword evidence="5 12" id="KW-0547">Nucleotide-binding</keyword>
<sequence>MRQSRAFIPTMRDVPAEAEVASHRLLLRAGYIRQVASGVYTYLPLAWRVLKKAMAIIREEMDAAGGQEILMPALQPAELWQATGRWDDYGPLMMRLVDRHERPFALGPTHEEVITALVRDEVKSYRRLPLILYQIQTKFRDEYRPRFGLLRGREFIMKDAYSFDRDEAGLEASYRAMYRAYVRIFERMGLKFRAVEADAGAIGGSYNHEFMVLADVGEDTIAYCTACDYAANVERAEVPPPDPASAPDEPVRPLERARTPGIRTVAEQAAILGLPLEKIIKNVVYLADGAPVVVLVRGDHQVNEVKVKNFLGARFLEMADEATIRRLFGAGPGFVGPIGARDVRILADHAVRHLRNASTGANEDDWHYVGVNPGRDFQVEAYGDFRVAQEGDACPRCGAPLAFARGIEVGHVFKLGTKYSAALGAVYLDEDGRQREMLMGSYGIGVSRVIQAAVEQSHDEDGIIWPPALAPFDLHLLVVNAADADQLTVAEGLYDALTSGGLDVLYDDRPERAGVKFKDADLIGIPLQVIVGSGVKDGEIELKIRRTKEKRRVPLPEALETIRAVRSELA</sequence>
<dbReference type="SUPFAM" id="SSF52954">
    <property type="entry name" value="Class II aaRS ABD-related"/>
    <property type="match status" value="1"/>
</dbReference>
<dbReference type="CDD" id="cd04334">
    <property type="entry name" value="ProRS-INS"/>
    <property type="match status" value="1"/>
</dbReference>
<dbReference type="CDD" id="cd00861">
    <property type="entry name" value="ProRS_anticodon_short"/>
    <property type="match status" value="1"/>
</dbReference>
<dbReference type="FunFam" id="3.30.930.10:FF:000065">
    <property type="entry name" value="Proline--tRNA ligase"/>
    <property type="match status" value="1"/>
</dbReference>
<dbReference type="InterPro" id="IPR007214">
    <property type="entry name" value="YbaK/aa-tRNA-synth-assoc-dom"/>
</dbReference>
<evidence type="ECO:0000256" key="8">
    <source>
        <dbReference type="ARBA" id="ARBA00023146"/>
    </source>
</evidence>
<dbReference type="EC" id="6.1.1.15" evidence="12"/>
<dbReference type="InterPro" id="IPR033730">
    <property type="entry name" value="ProRS_core_prok"/>
</dbReference>
<dbReference type="PANTHER" id="PTHR42753">
    <property type="entry name" value="MITOCHONDRIAL RIBOSOME PROTEIN L39/PROLYL-TRNA LIGASE FAMILY MEMBER"/>
    <property type="match status" value="1"/>
</dbReference>
<dbReference type="GO" id="GO:0016740">
    <property type="term" value="F:transferase activity"/>
    <property type="evidence" value="ECO:0007669"/>
    <property type="project" value="UniProtKB-ARBA"/>
</dbReference>
<dbReference type="Proteomes" id="UP000243024">
    <property type="component" value="Unassembled WGS sequence"/>
</dbReference>
<evidence type="ECO:0000256" key="6">
    <source>
        <dbReference type="ARBA" id="ARBA00022840"/>
    </source>
</evidence>
<dbReference type="InterPro" id="IPR002314">
    <property type="entry name" value="aa-tRNA-synt_IIb"/>
</dbReference>
<dbReference type="CDD" id="cd00779">
    <property type="entry name" value="ProRS_core_prok"/>
    <property type="match status" value="1"/>
</dbReference>
<dbReference type="PROSITE" id="PS50862">
    <property type="entry name" value="AA_TRNA_LIGASE_II"/>
    <property type="match status" value="1"/>
</dbReference>
<gene>
    <name evidence="12" type="primary">proS</name>
    <name evidence="14" type="ORF">SA87_09445</name>
</gene>
<evidence type="ECO:0000256" key="7">
    <source>
        <dbReference type="ARBA" id="ARBA00022917"/>
    </source>
</evidence>
<comment type="similarity">
    <text evidence="11 12">Belongs to the class-II aminoacyl-tRNA synthetase family. ProS type 1 subfamily.</text>
</comment>
<dbReference type="PIRSF" id="PIRSF001535">
    <property type="entry name" value="ProRS_1"/>
    <property type="match status" value="1"/>
</dbReference>
<evidence type="ECO:0000313" key="14">
    <source>
        <dbReference type="EMBL" id="OAR04728.1"/>
    </source>
</evidence>
<dbReference type="Pfam" id="PF00587">
    <property type="entry name" value="tRNA-synt_2b"/>
    <property type="match status" value="1"/>
</dbReference>
<dbReference type="InterPro" id="IPR036754">
    <property type="entry name" value="YbaK/aa-tRNA-synt-asso_dom_sf"/>
</dbReference>
<reference evidence="14 15" key="1">
    <citation type="submission" date="2015-09" db="EMBL/GenBank/DDBJ databases">
        <title>Draft genome sequence of Hydrogenibacillus schlegelii DSM 2000.</title>
        <authorList>
            <person name="Hemp J."/>
        </authorList>
    </citation>
    <scope>NUCLEOTIDE SEQUENCE [LARGE SCALE GENOMIC DNA]</scope>
    <source>
        <strain evidence="14 15">MA 48</strain>
    </source>
</reference>
<keyword evidence="15" id="KW-1185">Reference proteome</keyword>
<evidence type="ECO:0000256" key="1">
    <source>
        <dbReference type="ARBA" id="ARBA00004496"/>
    </source>
</evidence>
<dbReference type="PRINTS" id="PR01046">
    <property type="entry name" value="TRNASYNTHPRO"/>
</dbReference>
<evidence type="ECO:0000256" key="5">
    <source>
        <dbReference type="ARBA" id="ARBA00022741"/>
    </source>
</evidence>
<comment type="function">
    <text evidence="10 12">Catalyzes the attachment of proline to tRNA(Pro) in a two-step reaction: proline is first activated by ATP to form Pro-AMP and then transferred to the acceptor end of tRNA(Pro). As ProRS can inadvertently accommodate and process non-cognate amino acids such as alanine and cysteine, to avoid such errors it has two additional distinct editing activities against alanine. One activity is designated as 'pretransfer' editing and involves the tRNA(Pro)-independent hydrolysis of activated Ala-AMP. The other activity is designated 'posttransfer' editing and involves deacylation of mischarged Ala-tRNA(Pro). The misacylated Cys-tRNA(Pro) is not edited by ProRS.</text>
</comment>
<dbReference type="Gene3D" id="3.40.50.800">
    <property type="entry name" value="Anticodon-binding domain"/>
    <property type="match status" value="1"/>
</dbReference>
<dbReference type="SUPFAM" id="SSF55681">
    <property type="entry name" value="Class II aaRS and biotin synthetases"/>
    <property type="match status" value="1"/>
</dbReference>
<dbReference type="InterPro" id="IPR002316">
    <property type="entry name" value="Pro-tRNA-ligase_IIa"/>
</dbReference>
<dbReference type="InterPro" id="IPR004500">
    <property type="entry name" value="Pro-tRNA-synth_IIa_bac-type"/>
</dbReference>
<dbReference type="Pfam" id="PF03129">
    <property type="entry name" value="HGTP_anticodon"/>
    <property type="match status" value="1"/>
</dbReference>
<evidence type="ECO:0000313" key="15">
    <source>
        <dbReference type="Proteomes" id="UP000243024"/>
    </source>
</evidence>
<dbReference type="RefSeq" id="WP_066200110.1">
    <property type="nucleotide sequence ID" value="NZ_CBCSAS010000004.1"/>
</dbReference>
<dbReference type="GO" id="GO:0140096">
    <property type="term" value="F:catalytic activity, acting on a protein"/>
    <property type="evidence" value="ECO:0007669"/>
    <property type="project" value="UniProtKB-ARBA"/>
</dbReference>
<comment type="subcellular location">
    <subcellularLocation>
        <location evidence="1 12">Cytoplasm</location>
    </subcellularLocation>
</comment>
<comment type="catalytic activity">
    <reaction evidence="9 12">
        <text>tRNA(Pro) + L-proline + ATP = L-prolyl-tRNA(Pro) + AMP + diphosphate</text>
        <dbReference type="Rhea" id="RHEA:14305"/>
        <dbReference type="Rhea" id="RHEA-COMP:9700"/>
        <dbReference type="Rhea" id="RHEA-COMP:9702"/>
        <dbReference type="ChEBI" id="CHEBI:30616"/>
        <dbReference type="ChEBI" id="CHEBI:33019"/>
        <dbReference type="ChEBI" id="CHEBI:60039"/>
        <dbReference type="ChEBI" id="CHEBI:78442"/>
        <dbReference type="ChEBI" id="CHEBI:78532"/>
        <dbReference type="ChEBI" id="CHEBI:456215"/>
        <dbReference type="EC" id="6.1.1.15"/>
    </reaction>
</comment>
<comment type="domain">
    <text evidence="12">Consists of three domains: the N-terminal catalytic domain, the editing domain and the C-terminal anticodon-binding domain.</text>
</comment>
<dbReference type="InterPro" id="IPR006195">
    <property type="entry name" value="aa-tRNA-synth_II"/>
</dbReference>